<evidence type="ECO:0000313" key="2">
    <source>
        <dbReference type="Proteomes" id="UP001238088"/>
    </source>
</evidence>
<sequence>MITPEDIAFMKQTRKEIVAGRVIDVVLTYEPEGERDPITNEPIGGGEHLLPTKAVVTEVSSMAQSSFERLLDAGILVEKGDIWASVDIDEIADVFNSLVRIKYDGQEYEVMAKDKKGIGERNRAEFVGRLIS</sequence>
<gene>
    <name evidence="1" type="ORF">J2S17_002610</name>
</gene>
<dbReference type="RefSeq" id="WP_307475383.1">
    <property type="nucleotide sequence ID" value="NZ_JAUSUB010000010.1"/>
</dbReference>
<dbReference type="EMBL" id="JAUSUB010000010">
    <property type="protein sequence ID" value="MDQ0270725.1"/>
    <property type="molecule type" value="Genomic_DNA"/>
</dbReference>
<protein>
    <submittedName>
        <fullName evidence="1">Uncharacterized protein</fullName>
    </submittedName>
</protein>
<dbReference type="Proteomes" id="UP001238088">
    <property type="component" value="Unassembled WGS sequence"/>
</dbReference>
<keyword evidence="2" id="KW-1185">Reference proteome</keyword>
<organism evidence="1 2">
    <name type="scientific">Cytobacillus purgationiresistens</name>
    <dbReference type="NCBI Taxonomy" id="863449"/>
    <lineage>
        <taxon>Bacteria</taxon>
        <taxon>Bacillati</taxon>
        <taxon>Bacillota</taxon>
        <taxon>Bacilli</taxon>
        <taxon>Bacillales</taxon>
        <taxon>Bacillaceae</taxon>
        <taxon>Cytobacillus</taxon>
    </lineage>
</organism>
<accession>A0ABU0AL06</accession>
<name>A0ABU0AL06_9BACI</name>
<evidence type="ECO:0000313" key="1">
    <source>
        <dbReference type="EMBL" id="MDQ0270725.1"/>
    </source>
</evidence>
<reference evidence="1 2" key="1">
    <citation type="submission" date="2023-07" db="EMBL/GenBank/DDBJ databases">
        <title>Genomic Encyclopedia of Type Strains, Phase IV (KMG-IV): sequencing the most valuable type-strain genomes for metagenomic binning, comparative biology and taxonomic classification.</title>
        <authorList>
            <person name="Goeker M."/>
        </authorList>
    </citation>
    <scope>NUCLEOTIDE SEQUENCE [LARGE SCALE GENOMIC DNA]</scope>
    <source>
        <strain evidence="1 2">DSM 23494</strain>
    </source>
</reference>
<proteinExistence type="predicted"/>
<comment type="caution">
    <text evidence="1">The sequence shown here is derived from an EMBL/GenBank/DDBJ whole genome shotgun (WGS) entry which is preliminary data.</text>
</comment>